<evidence type="ECO:0000313" key="3">
    <source>
        <dbReference type="Proteomes" id="UP000231276"/>
    </source>
</evidence>
<protein>
    <submittedName>
        <fullName evidence="2">Uncharacterized protein</fullName>
    </submittedName>
</protein>
<accession>A0A2H0DWW1</accession>
<dbReference type="Proteomes" id="UP000231276">
    <property type="component" value="Unassembled WGS sequence"/>
</dbReference>
<feature type="region of interest" description="Disordered" evidence="1">
    <location>
        <begin position="66"/>
        <end position="87"/>
    </location>
</feature>
<sequence>MRSSLKIVSDLRSFLRKRVQTVKEAEELQKVLAEARRLRLDEIRARALQNILFQLAPQMEEAESLLSTKAETKDCNRNGASGKKTPA</sequence>
<name>A0A2H0DWW1_9BACT</name>
<gene>
    <name evidence="2" type="ORF">COW82_01745</name>
</gene>
<proteinExistence type="predicted"/>
<dbReference type="AlphaFoldDB" id="A0A2H0DWW1"/>
<dbReference type="EMBL" id="PCTS01000024">
    <property type="protein sequence ID" value="PIP86481.1"/>
    <property type="molecule type" value="Genomic_DNA"/>
</dbReference>
<evidence type="ECO:0000313" key="2">
    <source>
        <dbReference type="EMBL" id="PIP86481.1"/>
    </source>
</evidence>
<reference evidence="2 3" key="1">
    <citation type="submission" date="2017-09" db="EMBL/GenBank/DDBJ databases">
        <title>Depth-based differentiation of microbial function through sediment-hosted aquifers and enrichment of novel symbionts in the deep terrestrial subsurface.</title>
        <authorList>
            <person name="Probst A.J."/>
            <person name="Ladd B."/>
            <person name="Jarett J.K."/>
            <person name="Geller-Mcgrath D.E."/>
            <person name="Sieber C.M."/>
            <person name="Emerson J.B."/>
            <person name="Anantharaman K."/>
            <person name="Thomas B.C."/>
            <person name="Malmstrom R."/>
            <person name="Stieglmeier M."/>
            <person name="Klingl A."/>
            <person name="Woyke T."/>
            <person name="Ryan C.M."/>
            <person name="Banfield J.F."/>
        </authorList>
    </citation>
    <scope>NUCLEOTIDE SEQUENCE [LARGE SCALE GENOMIC DNA]</scope>
    <source>
        <strain evidence="2">CG22_combo_CG10-13_8_21_14_all_43_18</strain>
    </source>
</reference>
<comment type="caution">
    <text evidence="2">The sequence shown here is derived from an EMBL/GenBank/DDBJ whole genome shotgun (WGS) entry which is preliminary data.</text>
</comment>
<organism evidence="2 3">
    <name type="scientific">Candidatus Campbellbacteria bacterium CG22_combo_CG10-13_8_21_14_all_43_18</name>
    <dbReference type="NCBI Taxonomy" id="1974530"/>
    <lineage>
        <taxon>Bacteria</taxon>
        <taxon>Candidatus Campbelliibacteriota</taxon>
    </lineage>
</organism>
<evidence type="ECO:0000256" key="1">
    <source>
        <dbReference type="SAM" id="MobiDB-lite"/>
    </source>
</evidence>